<sequence>MGSLRRADAATRGEETAGGRYPRYGAAAPGAGSLARRGWARCACCGGGGGVGRKMRTESEELGSMWRSLDATPSAAEKAGLAGAVASSGRQETPNAAVSGSTGALASDWRRWRRKSLKKTL</sequence>
<feature type="compositionally biased region" description="Basic and acidic residues" evidence="1">
    <location>
        <begin position="1"/>
        <end position="17"/>
    </location>
</feature>
<evidence type="ECO:0000313" key="2">
    <source>
        <dbReference type="EMBL" id="JAE21933.1"/>
    </source>
</evidence>
<reference evidence="2" key="2">
    <citation type="journal article" date="2015" name="Data Brief">
        <title>Shoot transcriptome of the giant reed, Arundo donax.</title>
        <authorList>
            <person name="Barrero R.A."/>
            <person name="Guerrero F.D."/>
            <person name="Moolhuijzen P."/>
            <person name="Goolsby J.A."/>
            <person name="Tidwell J."/>
            <person name="Bellgard S.E."/>
            <person name="Bellgard M.I."/>
        </authorList>
    </citation>
    <scope>NUCLEOTIDE SEQUENCE</scope>
    <source>
        <tissue evidence="2">Shoot tissue taken approximately 20 cm above the soil surface</tissue>
    </source>
</reference>
<proteinExistence type="predicted"/>
<dbReference type="EMBL" id="GBRH01175963">
    <property type="protein sequence ID" value="JAE21933.1"/>
    <property type="molecule type" value="Transcribed_RNA"/>
</dbReference>
<feature type="region of interest" description="Disordered" evidence="1">
    <location>
        <begin position="80"/>
        <end position="105"/>
    </location>
</feature>
<feature type="region of interest" description="Disordered" evidence="1">
    <location>
        <begin position="1"/>
        <end position="25"/>
    </location>
</feature>
<evidence type="ECO:0000256" key="1">
    <source>
        <dbReference type="SAM" id="MobiDB-lite"/>
    </source>
</evidence>
<accession>A0A0A9GMM8</accession>
<dbReference type="AlphaFoldDB" id="A0A0A9GMM8"/>
<protein>
    <submittedName>
        <fullName evidence="2">Uncharacterized protein</fullName>
    </submittedName>
</protein>
<organism evidence="2">
    <name type="scientific">Arundo donax</name>
    <name type="common">Giant reed</name>
    <name type="synonym">Donax arundinaceus</name>
    <dbReference type="NCBI Taxonomy" id="35708"/>
    <lineage>
        <taxon>Eukaryota</taxon>
        <taxon>Viridiplantae</taxon>
        <taxon>Streptophyta</taxon>
        <taxon>Embryophyta</taxon>
        <taxon>Tracheophyta</taxon>
        <taxon>Spermatophyta</taxon>
        <taxon>Magnoliopsida</taxon>
        <taxon>Liliopsida</taxon>
        <taxon>Poales</taxon>
        <taxon>Poaceae</taxon>
        <taxon>PACMAD clade</taxon>
        <taxon>Arundinoideae</taxon>
        <taxon>Arundineae</taxon>
        <taxon>Arundo</taxon>
    </lineage>
</organism>
<feature type="compositionally biased region" description="Polar residues" evidence="1">
    <location>
        <begin position="88"/>
        <end position="104"/>
    </location>
</feature>
<reference evidence="2" key="1">
    <citation type="submission" date="2014-09" db="EMBL/GenBank/DDBJ databases">
        <authorList>
            <person name="Magalhaes I.L.F."/>
            <person name="Oliveira U."/>
            <person name="Santos F.R."/>
            <person name="Vidigal T.H.D.A."/>
            <person name="Brescovit A.D."/>
            <person name="Santos A.J."/>
        </authorList>
    </citation>
    <scope>NUCLEOTIDE SEQUENCE</scope>
    <source>
        <tissue evidence="2">Shoot tissue taken approximately 20 cm above the soil surface</tissue>
    </source>
</reference>
<name>A0A0A9GMM8_ARUDO</name>